<dbReference type="EMBL" id="CAJVPW010021293">
    <property type="protein sequence ID" value="CAG8692828.1"/>
    <property type="molecule type" value="Genomic_DNA"/>
</dbReference>
<sequence>CFADNLQYEKTISNESEQSNIVEFLEESFSNSKSSSKDDNPSEINEINVLTS</sequence>
<dbReference type="Proteomes" id="UP000789366">
    <property type="component" value="Unassembled WGS sequence"/>
</dbReference>
<proteinExistence type="predicted"/>
<evidence type="ECO:0000313" key="2">
    <source>
        <dbReference type="Proteomes" id="UP000789366"/>
    </source>
</evidence>
<feature type="non-terminal residue" evidence="1">
    <location>
        <position position="1"/>
    </location>
</feature>
<accession>A0ACA9P561</accession>
<reference evidence="1" key="1">
    <citation type="submission" date="2021-06" db="EMBL/GenBank/DDBJ databases">
        <authorList>
            <person name="Kallberg Y."/>
            <person name="Tangrot J."/>
            <person name="Rosling A."/>
        </authorList>
    </citation>
    <scope>NUCLEOTIDE SEQUENCE</scope>
    <source>
        <strain evidence="1">28 12/20/2015</strain>
    </source>
</reference>
<feature type="non-terminal residue" evidence="1">
    <location>
        <position position="52"/>
    </location>
</feature>
<gene>
    <name evidence="1" type="ORF">SPELUC_LOCUS10847</name>
</gene>
<keyword evidence="2" id="KW-1185">Reference proteome</keyword>
<evidence type="ECO:0000313" key="1">
    <source>
        <dbReference type="EMBL" id="CAG8692828.1"/>
    </source>
</evidence>
<comment type="caution">
    <text evidence="1">The sequence shown here is derived from an EMBL/GenBank/DDBJ whole genome shotgun (WGS) entry which is preliminary data.</text>
</comment>
<name>A0ACA9P561_9GLOM</name>
<protein>
    <submittedName>
        <fullName evidence="1">17580_t:CDS:1</fullName>
    </submittedName>
</protein>
<organism evidence="1 2">
    <name type="scientific">Cetraspora pellucida</name>
    <dbReference type="NCBI Taxonomy" id="1433469"/>
    <lineage>
        <taxon>Eukaryota</taxon>
        <taxon>Fungi</taxon>
        <taxon>Fungi incertae sedis</taxon>
        <taxon>Mucoromycota</taxon>
        <taxon>Glomeromycotina</taxon>
        <taxon>Glomeromycetes</taxon>
        <taxon>Diversisporales</taxon>
        <taxon>Gigasporaceae</taxon>
        <taxon>Cetraspora</taxon>
    </lineage>
</organism>